<accession>A0A7J8I0V6</accession>
<dbReference type="InParanoid" id="A0A7J8I0V6"/>
<comment type="function">
    <text evidence="2">Acts as a dual histone chaperone and heat shock co-chaperone. As a histone chaperone, forms a co-chaperone complex with MCM2 and histone H3-H4 heterodimers; and may thereby assist MCM2 in histone H3-H4 heterodimer recognition and facilitate the assembly of histones into nucleosomes. May also act as a histone co-chaperone together with TONSL. May recruit histone chaperones ASF1A, NASP and SPT2 to histone H3-H4 heterodimers. Also plays a role as co-chaperone of the HSP70 family of molecular chaperone proteins, such as HSPA1A, HSPA1B and HSPA8. As a co-chaperone, may play a role in the recruitment of HSP70-type molecular chaperone machinery to histone H3-H4 substrates, thereby maintaining the histone structural integrity. Exhibits activity to assemble histones onto DNA in vitro.</text>
</comment>
<evidence type="ECO:0000313" key="5">
    <source>
        <dbReference type="EMBL" id="KAF6477901.1"/>
    </source>
</evidence>
<dbReference type="Pfam" id="PF00226">
    <property type="entry name" value="DnaJ"/>
    <property type="match status" value="1"/>
</dbReference>
<dbReference type="FunFam" id="1.10.287.110:FF:000035">
    <property type="entry name" value="DnaJ homolog subfamily C member 9"/>
    <property type="match status" value="1"/>
</dbReference>
<gene>
    <name evidence="5" type="ORF">HJG59_010798</name>
</gene>
<comment type="caution">
    <text evidence="5">The sequence shown here is derived from an EMBL/GenBank/DDBJ whole genome shotgun (WGS) entry which is preliminary data.</text>
</comment>
<organism evidence="5 6">
    <name type="scientific">Molossus molossus</name>
    <name type="common">Pallas' mastiff bat</name>
    <name type="synonym">Vespertilio molossus</name>
    <dbReference type="NCBI Taxonomy" id="27622"/>
    <lineage>
        <taxon>Eukaryota</taxon>
        <taxon>Metazoa</taxon>
        <taxon>Chordata</taxon>
        <taxon>Craniata</taxon>
        <taxon>Vertebrata</taxon>
        <taxon>Euteleostomi</taxon>
        <taxon>Mammalia</taxon>
        <taxon>Eutheria</taxon>
        <taxon>Laurasiatheria</taxon>
        <taxon>Chiroptera</taxon>
        <taxon>Yangochiroptera</taxon>
        <taxon>Molossidae</taxon>
        <taxon>Molossus</taxon>
    </lineage>
</organism>
<dbReference type="EMBL" id="JACASF010000005">
    <property type="protein sequence ID" value="KAF6477901.1"/>
    <property type="molecule type" value="Genomic_DNA"/>
</dbReference>
<dbReference type="InterPro" id="IPR052594">
    <property type="entry name" value="J_domain-containing_protein"/>
</dbReference>
<keyword evidence="6" id="KW-1185">Reference proteome</keyword>
<proteinExistence type="predicted"/>
<dbReference type="Proteomes" id="UP000550707">
    <property type="component" value="Unassembled WGS sequence"/>
</dbReference>
<evidence type="ECO:0000256" key="3">
    <source>
        <dbReference type="ARBA" id="ARBA00071610"/>
    </source>
</evidence>
<dbReference type="SUPFAM" id="SSF46565">
    <property type="entry name" value="Chaperone J-domain"/>
    <property type="match status" value="1"/>
</dbReference>
<reference evidence="5 6" key="1">
    <citation type="journal article" date="2020" name="Nature">
        <title>Six reference-quality genomes reveal evolution of bat adaptations.</title>
        <authorList>
            <person name="Jebb D."/>
            <person name="Huang Z."/>
            <person name="Pippel M."/>
            <person name="Hughes G.M."/>
            <person name="Lavrichenko K."/>
            <person name="Devanna P."/>
            <person name="Winkler S."/>
            <person name="Jermiin L.S."/>
            <person name="Skirmuntt E.C."/>
            <person name="Katzourakis A."/>
            <person name="Burkitt-Gray L."/>
            <person name="Ray D.A."/>
            <person name="Sullivan K.A.M."/>
            <person name="Roscito J.G."/>
            <person name="Kirilenko B.M."/>
            <person name="Davalos L.M."/>
            <person name="Corthals A.P."/>
            <person name="Power M.L."/>
            <person name="Jones G."/>
            <person name="Ransome R.D."/>
            <person name="Dechmann D.K.N."/>
            <person name="Locatelli A.G."/>
            <person name="Puechmaille S.J."/>
            <person name="Fedrigo O."/>
            <person name="Jarvis E.D."/>
            <person name="Hiller M."/>
            <person name="Vernes S.C."/>
            <person name="Myers E.W."/>
            <person name="Teeling E.C."/>
        </authorList>
    </citation>
    <scope>NUCLEOTIDE SEQUENCE [LARGE SCALE GENOMIC DNA]</scope>
    <source>
        <strain evidence="5">MMolMol1</strain>
        <tissue evidence="5">Muscle</tissue>
    </source>
</reference>
<dbReference type="PRINTS" id="PR00625">
    <property type="entry name" value="JDOMAIN"/>
</dbReference>
<dbReference type="PROSITE" id="PS50076">
    <property type="entry name" value="DNAJ_2"/>
    <property type="match status" value="1"/>
</dbReference>
<sequence length="162" mass="18164">MEAVRNLSAAGLTVFEEAAANSTLSLAMGLLEQCEEVFGTPDIDRVLGVRRKASGGEVRRGYHQVSLQVHPDRVGEDDKEDATRRFQVLGEVYSVLSDQEQRAVYDEQGTVDEDSDVLNQDRDWETYWRLLFKKVSPELPSCVPACVRLFSAGLPRPPKRQP</sequence>
<dbReference type="InterPro" id="IPR036869">
    <property type="entry name" value="J_dom_sf"/>
</dbReference>
<dbReference type="AlphaFoldDB" id="A0A7J8I0V6"/>
<protein>
    <recommendedName>
        <fullName evidence="3">DnaJ homolog subfamily C member 9</fullName>
    </recommendedName>
</protein>
<keyword evidence="1" id="KW-0597">Phosphoprotein</keyword>
<dbReference type="PANTHER" id="PTHR44144:SF1">
    <property type="entry name" value="DNAJ HOMOLOG SUBFAMILY C MEMBER 9"/>
    <property type="match status" value="1"/>
</dbReference>
<dbReference type="GO" id="GO:0005737">
    <property type="term" value="C:cytoplasm"/>
    <property type="evidence" value="ECO:0007669"/>
    <property type="project" value="TreeGrafter"/>
</dbReference>
<dbReference type="GO" id="GO:0005634">
    <property type="term" value="C:nucleus"/>
    <property type="evidence" value="ECO:0007669"/>
    <property type="project" value="TreeGrafter"/>
</dbReference>
<name>A0A7J8I0V6_MOLMO</name>
<evidence type="ECO:0000259" key="4">
    <source>
        <dbReference type="PROSITE" id="PS50076"/>
    </source>
</evidence>
<evidence type="ECO:0000256" key="1">
    <source>
        <dbReference type="ARBA" id="ARBA00022553"/>
    </source>
</evidence>
<dbReference type="SMART" id="SM00271">
    <property type="entry name" value="DnaJ"/>
    <property type="match status" value="1"/>
</dbReference>
<evidence type="ECO:0000313" key="6">
    <source>
        <dbReference type="Proteomes" id="UP000550707"/>
    </source>
</evidence>
<dbReference type="Gene3D" id="1.10.287.110">
    <property type="entry name" value="DnaJ domain"/>
    <property type="match status" value="1"/>
</dbReference>
<dbReference type="PROSITE" id="PS00636">
    <property type="entry name" value="DNAJ_1"/>
    <property type="match status" value="1"/>
</dbReference>
<dbReference type="PANTHER" id="PTHR44144">
    <property type="entry name" value="DNAJ HOMOLOG SUBFAMILY C MEMBER 9"/>
    <property type="match status" value="1"/>
</dbReference>
<feature type="domain" description="J" evidence="4">
    <location>
        <begin position="42"/>
        <end position="109"/>
    </location>
</feature>
<dbReference type="GO" id="GO:0031072">
    <property type="term" value="F:heat shock protein binding"/>
    <property type="evidence" value="ECO:0007669"/>
    <property type="project" value="TreeGrafter"/>
</dbReference>
<dbReference type="InterPro" id="IPR001623">
    <property type="entry name" value="DnaJ_domain"/>
</dbReference>
<dbReference type="InterPro" id="IPR018253">
    <property type="entry name" value="DnaJ_domain_CS"/>
</dbReference>
<evidence type="ECO:0000256" key="2">
    <source>
        <dbReference type="ARBA" id="ARBA00054761"/>
    </source>
</evidence>
<dbReference type="CDD" id="cd06257">
    <property type="entry name" value="DnaJ"/>
    <property type="match status" value="1"/>
</dbReference>